<evidence type="ECO:0000256" key="9">
    <source>
        <dbReference type="HAMAP-Rule" id="MF_00323"/>
    </source>
</evidence>
<proteinExistence type="inferred from homology"/>
<keyword evidence="3 9" id="KW-0479">Metal-binding</keyword>
<evidence type="ECO:0000313" key="11">
    <source>
        <dbReference type="EMBL" id="PPE70375.1"/>
    </source>
</evidence>
<feature type="binding site" evidence="9">
    <location>
        <position position="290"/>
    </location>
    <ligand>
        <name>Fe(2+)</name>
        <dbReference type="ChEBI" id="CHEBI:29033"/>
    </ligand>
</feature>
<dbReference type="Proteomes" id="UP000239406">
    <property type="component" value="Unassembled WGS sequence"/>
</dbReference>
<dbReference type="EMBL" id="SLXF01000005">
    <property type="protein sequence ID" value="TCP07044.1"/>
    <property type="molecule type" value="Genomic_DNA"/>
</dbReference>
<dbReference type="SUPFAM" id="SSF53800">
    <property type="entry name" value="Chelatase"/>
    <property type="match status" value="1"/>
</dbReference>
<dbReference type="EMBL" id="PSNY01000006">
    <property type="protein sequence ID" value="PPE70375.1"/>
    <property type="molecule type" value="Genomic_DNA"/>
</dbReference>
<comment type="caution">
    <text evidence="11">The sequence shown here is derived from an EMBL/GenBank/DDBJ whole genome shotgun (WGS) entry which is preliminary data.</text>
</comment>
<reference evidence="11 13" key="1">
    <citation type="submission" date="2018-02" db="EMBL/GenBank/DDBJ databases">
        <title>Reclassifiation of [Polyangium] brachysporum DSM 7029 as Guopingzhaonella breviflexa gen. nov., sp. nov., a member of the family Comamonadaceae.</title>
        <authorList>
            <person name="Tang B."/>
        </authorList>
    </citation>
    <scope>NUCLEOTIDE SEQUENCE [LARGE SCALE GENOMIC DNA]</scope>
    <source>
        <strain evidence="11 13">DSM 15344</strain>
    </source>
</reference>
<name>A0A2S5T5U2_9BURK</name>
<dbReference type="Proteomes" id="UP000294772">
    <property type="component" value="Unassembled WGS sequence"/>
</dbReference>
<sequence length="349" mass="38711">MSFRPEPALADGTPEGTAVLLCNLGTPDAPTAPALRRYLAEFLGDPRVVEIPPLAWKPVLHGIILRTRPAKSAAKYASIWTPDGSPLKVWTEKQATLLRGYLGERGHRVAVEYAMRYGQPSIATRLDALKARGATRVLVLPLYPQYSCTTTASVLDAVQAWGRGVRRLPEFRFVNQYHDHPGYIDALVRRISQYWMTHGRPDRLVLSFHGVPQRTRELGDPYHDQCHATARAVAARLGLDDSQYVVTFQSRFGRATWLQPYTEPTVVGLARAGVRRVDVICPGFVSDCIETLEEIGMEVRQAFLGAGGQAFHHIPCLNDLHEWIAALAAIAEQHLAGWPTRASAPRPLM</sequence>
<dbReference type="InterPro" id="IPR033644">
    <property type="entry name" value="Ferrochelatase_C"/>
</dbReference>
<evidence type="ECO:0000256" key="7">
    <source>
        <dbReference type="ARBA" id="ARBA00023244"/>
    </source>
</evidence>
<dbReference type="FunFam" id="3.40.50.1400:FF:000002">
    <property type="entry name" value="Ferrochelatase"/>
    <property type="match status" value="1"/>
</dbReference>
<accession>A0A2S5T5U2</accession>
<evidence type="ECO:0000256" key="1">
    <source>
        <dbReference type="ARBA" id="ARBA00007718"/>
    </source>
</evidence>
<keyword evidence="4 9" id="KW-0408">Iron</keyword>
<evidence type="ECO:0000256" key="6">
    <source>
        <dbReference type="ARBA" id="ARBA00023239"/>
    </source>
</evidence>
<evidence type="ECO:0000256" key="5">
    <source>
        <dbReference type="ARBA" id="ARBA00023133"/>
    </source>
</evidence>
<organism evidence="11 13">
    <name type="scientific">Caldimonas thermodepolymerans</name>
    <dbReference type="NCBI Taxonomy" id="215580"/>
    <lineage>
        <taxon>Bacteria</taxon>
        <taxon>Pseudomonadati</taxon>
        <taxon>Pseudomonadota</taxon>
        <taxon>Betaproteobacteria</taxon>
        <taxon>Burkholderiales</taxon>
        <taxon>Sphaerotilaceae</taxon>
        <taxon>Caldimonas</taxon>
    </lineage>
</organism>
<keyword evidence="2 9" id="KW-0963">Cytoplasm</keyword>
<comment type="similarity">
    <text evidence="1 9 10">Belongs to the ferrochelatase family.</text>
</comment>
<evidence type="ECO:0000313" key="13">
    <source>
        <dbReference type="Proteomes" id="UP000239406"/>
    </source>
</evidence>
<keyword evidence="13" id="KW-1185">Reference proteome</keyword>
<evidence type="ECO:0000256" key="4">
    <source>
        <dbReference type="ARBA" id="ARBA00023004"/>
    </source>
</evidence>
<keyword evidence="7 9" id="KW-0627">Porphyrin biosynthesis</keyword>
<protein>
    <recommendedName>
        <fullName evidence="9 10">Ferrochelatase</fullName>
        <ecNumber evidence="9 10">4.98.1.1</ecNumber>
    </recommendedName>
    <alternativeName>
        <fullName evidence="9">Heme synthase</fullName>
    </alternativeName>
    <alternativeName>
        <fullName evidence="9">Protoheme ferro-lyase</fullName>
    </alternativeName>
</protein>
<comment type="subcellular location">
    <subcellularLocation>
        <location evidence="9 10">Cytoplasm</location>
    </subcellularLocation>
</comment>
<dbReference type="UniPathway" id="UPA00252">
    <property type="reaction ID" value="UER00325"/>
</dbReference>
<dbReference type="CDD" id="cd00419">
    <property type="entry name" value="Ferrochelatase_C"/>
    <property type="match status" value="1"/>
</dbReference>
<reference evidence="12 14" key="2">
    <citation type="submission" date="2019-03" db="EMBL/GenBank/DDBJ databases">
        <title>Genomic Encyclopedia of Type Strains, Phase IV (KMG-IV): sequencing the most valuable type-strain genomes for metagenomic binning, comparative biology and taxonomic classification.</title>
        <authorList>
            <person name="Goeker M."/>
        </authorList>
    </citation>
    <scope>NUCLEOTIDE SEQUENCE [LARGE SCALE GENOMIC DNA]</scope>
    <source>
        <strain evidence="12 14">DSM 15264</strain>
    </source>
</reference>
<dbReference type="PROSITE" id="PS00534">
    <property type="entry name" value="FERROCHELATASE"/>
    <property type="match status" value="1"/>
</dbReference>
<dbReference type="Pfam" id="PF00762">
    <property type="entry name" value="Ferrochelatase"/>
    <property type="match status" value="1"/>
</dbReference>
<dbReference type="GO" id="GO:0046872">
    <property type="term" value="F:metal ion binding"/>
    <property type="evidence" value="ECO:0007669"/>
    <property type="project" value="UniProtKB-KW"/>
</dbReference>
<dbReference type="PANTHER" id="PTHR11108:SF1">
    <property type="entry name" value="FERROCHELATASE, MITOCHONDRIAL"/>
    <property type="match status" value="1"/>
</dbReference>
<dbReference type="InterPro" id="IPR019772">
    <property type="entry name" value="Ferrochelatase_AS"/>
</dbReference>
<evidence type="ECO:0000313" key="12">
    <source>
        <dbReference type="EMBL" id="TCP07044.1"/>
    </source>
</evidence>
<dbReference type="PANTHER" id="PTHR11108">
    <property type="entry name" value="FERROCHELATASE"/>
    <property type="match status" value="1"/>
</dbReference>
<dbReference type="RefSeq" id="WP_104356926.1">
    <property type="nucleotide sequence ID" value="NZ_CALFFA010000056.1"/>
</dbReference>
<comment type="catalytic activity">
    <reaction evidence="9 10">
        <text>heme b + 2 H(+) = protoporphyrin IX + Fe(2+)</text>
        <dbReference type="Rhea" id="RHEA:22584"/>
        <dbReference type="ChEBI" id="CHEBI:15378"/>
        <dbReference type="ChEBI" id="CHEBI:29033"/>
        <dbReference type="ChEBI" id="CHEBI:57306"/>
        <dbReference type="ChEBI" id="CHEBI:60344"/>
        <dbReference type="EC" id="4.98.1.1"/>
    </reaction>
</comment>
<dbReference type="NCBIfam" id="TIGR00109">
    <property type="entry name" value="hemH"/>
    <property type="match status" value="1"/>
</dbReference>
<dbReference type="InterPro" id="IPR033659">
    <property type="entry name" value="Ferrochelatase_N"/>
</dbReference>
<dbReference type="GO" id="GO:0004325">
    <property type="term" value="F:ferrochelatase activity"/>
    <property type="evidence" value="ECO:0007669"/>
    <property type="project" value="UniProtKB-UniRule"/>
</dbReference>
<dbReference type="EC" id="4.98.1.1" evidence="9 10"/>
<dbReference type="CDD" id="cd03411">
    <property type="entry name" value="Ferrochelatase_N"/>
    <property type="match status" value="1"/>
</dbReference>
<evidence type="ECO:0000256" key="8">
    <source>
        <dbReference type="ARBA" id="ARBA00024536"/>
    </source>
</evidence>
<evidence type="ECO:0000313" key="14">
    <source>
        <dbReference type="Proteomes" id="UP000294772"/>
    </source>
</evidence>
<dbReference type="GO" id="GO:0006783">
    <property type="term" value="P:heme biosynthetic process"/>
    <property type="evidence" value="ECO:0007669"/>
    <property type="project" value="UniProtKB-UniRule"/>
</dbReference>
<keyword evidence="6 9" id="KW-0456">Lyase</keyword>
<feature type="binding site" evidence="9">
    <location>
        <position position="209"/>
    </location>
    <ligand>
        <name>Fe(2+)</name>
        <dbReference type="ChEBI" id="CHEBI:29033"/>
    </ligand>
</feature>
<comment type="catalytic activity">
    <reaction evidence="8">
        <text>Fe-coproporphyrin III + 2 H(+) = coproporphyrin III + Fe(2+)</text>
        <dbReference type="Rhea" id="RHEA:49572"/>
        <dbReference type="ChEBI" id="CHEBI:15378"/>
        <dbReference type="ChEBI" id="CHEBI:29033"/>
        <dbReference type="ChEBI" id="CHEBI:68438"/>
        <dbReference type="ChEBI" id="CHEBI:131725"/>
        <dbReference type="EC" id="4.99.1.9"/>
    </reaction>
    <physiologicalReaction direction="right-to-left" evidence="8">
        <dbReference type="Rhea" id="RHEA:49574"/>
    </physiologicalReaction>
</comment>
<comment type="function">
    <text evidence="9 10">Catalyzes the ferrous insertion into protoporphyrin IX.</text>
</comment>
<dbReference type="GO" id="GO:0005737">
    <property type="term" value="C:cytoplasm"/>
    <property type="evidence" value="ECO:0007669"/>
    <property type="project" value="UniProtKB-SubCell"/>
</dbReference>
<dbReference type="AlphaFoldDB" id="A0A2S5T5U2"/>
<comment type="pathway">
    <text evidence="9 10">Porphyrin-containing compound metabolism; protoheme biosynthesis; protoheme from protoporphyrin-IX: step 1/1.</text>
</comment>
<dbReference type="HAMAP" id="MF_00323">
    <property type="entry name" value="Ferrochelatase"/>
    <property type="match status" value="1"/>
</dbReference>
<keyword evidence="5 9" id="KW-0350">Heme biosynthesis</keyword>
<gene>
    <name evidence="9" type="primary">hemH</name>
    <name evidence="11" type="ORF">C1702_06750</name>
    <name evidence="12" type="ORF">EV676_10564</name>
</gene>
<dbReference type="Gene3D" id="3.40.50.1400">
    <property type="match status" value="2"/>
</dbReference>
<evidence type="ECO:0000256" key="10">
    <source>
        <dbReference type="RuleBase" id="RU000607"/>
    </source>
</evidence>
<dbReference type="OrthoDB" id="9809741at2"/>
<evidence type="ECO:0000256" key="3">
    <source>
        <dbReference type="ARBA" id="ARBA00022723"/>
    </source>
</evidence>
<dbReference type="InterPro" id="IPR001015">
    <property type="entry name" value="Ferrochelatase"/>
</dbReference>
<evidence type="ECO:0000256" key="2">
    <source>
        <dbReference type="ARBA" id="ARBA00022490"/>
    </source>
</evidence>